<name>A0A8X8FTV8_9GAMM</name>
<evidence type="ECO:0000256" key="1">
    <source>
        <dbReference type="SAM" id="SignalP"/>
    </source>
</evidence>
<evidence type="ECO:0000313" key="3">
    <source>
        <dbReference type="Proteomes" id="UP000636938"/>
    </source>
</evidence>
<feature type="signal peptide" evidence="1">
    <location>
        <begin position="1"/>
        <end position="24"/>
    </location>
</feature>
<comment type="caution">
    <text evidence="2">The sequence shown here is derived from an EMBL/GenBank/DDBJ whole genome shotgun (WGS) entry which is preliminary data.</text>
</comment>
<keyword evidence="3" id="KW-1185">Reference proteome</keyword>
<dbReference type="Proteomes" id="UP000636938">
    <property type="component" value="Unassembled WGS sequence"/>
</dbReference>
<dbReference type="Pfam" id="PF06674">
    <property type="entry name" value="DUF1176"/>
    <property type="match status" value="1"/>
</dbReference>
<feature type="chain" id="PRO_5036443125" evidence="1">
    <location>
        <begin position="25"/>
        <end position="350"/>
    </location>
</feature>
<keyword evidence="1" id="KW-0732">Signal</keyword>
<dbReference type="InterPro" id="IPR009560">
    <property type="entry name" value="DUF1176"/>
</dbReference>
<organism evidence="2 3">
    <name type="scientific">Stenotrophomonas lacuserhaii</name>
    <dbReference type="NCBI Taxonomy" id="2760084"/>
    <lineage>
        <taxon>Bacteria</taxon>
        <taxon>Pseudomonadati</taxon>
        <taxon>Pseudomonadota</taxon>
        <taxon>Gammaproteobacteria</taxon>
        <taxon>Lysobacterales</taxon>
        <taxon>Lysobacteraceae</taxon>
        <taxon>Stenotrophomonas</taxon>
    </lineage>
</organism>
<proteinExistence type="predicted"/>
<accession>A0A8X8FTV8</accession>
<sequence length="350" mass="36952">MRCPVSTALFGFALYAASMSHATAAAGAAFFEQDAFMACDNTGTCRIAAFGPLAPLMLGMLIERAAGPQTAVTARIAMAEGAEDAPRSATVGGPQGALRLRAKGKDLGEIGRMESPGEDLALPDRYVSALIEALAAGDRVELVDGTGHAWPLSEHGAGPLLLKMDEVQGRLHTPGALVRNGAQPESTVPSAVPAPSLKAPPLLVETREDDGLLAERADLRQLLQPVADAKDACIQASSRRLRVERVDASHVLAVLSCATERYIVPAGTWLVRDRPPFSPTLVSGAALFPLPPHAVFVEEGVATGTDTCGRTRHWAWDGARLVMSAEFVGADCVGPSHRHWQLPTYLGRMD</sequence>
<gene>
    <name evidence="2" type="ORF">H9654_13190</name>
</gene>
<dbReference type="RefSeq" id="WP_191771211.1">
    <property type="nucleotide sequence ID" value="NZ_JACSQS010000014.1"/>
</dbReference>
<reference evidence="2 3" key="1">
    <citation type="submission" date="2020-08" db="EMBL/GenBank/DDBJ databases">
        <title>A Genomic Blueprint of the Chicken Gut Microbiome.</title>
        <authorList>
            <person name="Gilroy R."/>
            <person name="Ravi A."/>
            <person name="Getino M."/>
            <person name="Pursley I."/>
            <person name="Horton D.L."/>
            <person name="Alikhan N.-F."/>
            <person name="Baker D."/>
            <person name="Gharbi K."/>
            <person name="Hall N."/>
            <person name="Watson M."/>
            <person name="Adriaenssens E.M."/>
            <person name="Foster-Nyarko E."/>
            <person name="Jarju S."/>
            <person name="Secka A."/>
            <person name="Antonio M."/>
            <person name="Oren A."/>
            <person name="Chaudhuri R."/>
            <person name="La Ragione R.M."/>
            <person name="Hildebrand F."/>
            <person name="Pallen M.J."/>
        </authorList>
    </citation>
    <scope>NUCLEOTIDE SEQUENCE [LARGE SCALE GENOMIC DNA]</scope>
    <source>
        <strain evidence="2 3">Sa5BUN4</strain>
    </source>
</reference>
<dbReference type="AlphaFoldDB" id="A0A8X8FTV8"/>
<evidence type="ECO:0000313" key="2">
    <source>
        <dbReference type="EMBL" id="MBD7955157.1"/>
    </source>
</evidence>
<protein>
    <submittedName>
        <fullName evidence="2">DUF1176 domain-containing protein</fullName>
    </submittedName>
</protein>
<dbReference type="EMBL" id="JACSQS010000014">
    <property type="protein sequence ID" value="MBD7955157.1"/>
    <property type="molecule type" value="Genomic_DNA"/>
</dbReference>